<sequence>MIRRSMRNMLACVLICAAHVISASEPDPDPWIAWRAEIQTDPAAAEQRFASELAGMPESSEPTLARTIVEIKLLSAQIAQGNDQDAELSRLASLADQAALLGDLRAAMQAWRECSRRYFVRGDYVRAQSAAQHLLDMARRLGARKDEAQALNDLGVLAKRRGDIRMAIVHYENALGIRRTIADESGTAQTLGNLALIEKNRGSLLQALKYQREAHRIRERLAQGPLLANSHDSLGLIYLAMNDAEEAEREFRAALAVGDTPKNQDNISNSRNNLALALMKQGRVDEAEAAARQVYDYAVARDRRPMLTSAATTLASILRRRGELRDAGQLAKDALEIGREVGDSKEIIEPLLERAEWQLASSNANAAAVDLSEAMTLARRDQLRLLEYQALELQSRIQFAQGDSSAAFKTRQDYEQMGQELLGADTLRQMAALLSEEAFAHASDAQSKEVTQVRAGPGLGVVMLVFLSGLVLGLLQRRR</sequence>
<evidence type="ECO:0000256" key="7">
    <source>
        <dbReference type="SAM" id="Phobius"/>
    </source>
</evidence>
<feature type="chain" id="PRO_5015128444" evidence="8">
    <location>
        <begin position="24"/>
        <end position="479"/>
    </location>
</feature>
<keyword evidence="3" id="KW-0677">Repeat</keyword>
<evidence type="ECO:0000256" key="6">
    <source>
        <dbReference type="PROSITE-ProRule" id="PRU00339"/>
    </source>
</evidence>
<dbReference type="PANTHER" id="PTHR46630">
    <property type="entry name" value="TETRATRICOPEPTIDE REPEAT PROTEIN 29"/>
    <property type="match status" value="1"/>
</dbReference>
<evidence type="ECO:0000256" key="5">
    <source>
        <dbReference type="ARBA" id="ARBA00038253"/>
    </source>
</evidence>
<keyword evidence="2" id="KW-0963">Cytoplasm</keyword>
<evidence type="ECO:0000256" key="1">
    <source>
        <dbReference type="ARBA" id="ARBA00004496"/>
    </source>
</evidence>
<dbReference type="OrthoDB" id="3287605at2"/>
<dbReference type="PANTHER" id="PTHR46630:SF1">
    <property type="entry name" value="TETRATRICOPEPTIDE REPEAT PROTEIN 29"/>
    <property type="match status" value="1"/>
</dbReference>
<feature type="repeat" description="TPR" evidence="6">
    <location>
        <begin position="228"/>
        <end position="261"/>
    </location>
</feature>
<protein>
    <submittedName>
        <fullName evidence="9">Uncharacterized protein</fullName>
    </submittedName>
</protein>
<reference evidence="9 10" key="1">
    <citation type="submission" date="2018-03" db="EMBL/GenBank/DDBJ databases">
        <title>Ahniella affigens gen. nov., sp. nov., a gammaproteobacterium isolated from sandy soil near a stream.</title>
        <authorList>
            <person name="Ko Y."/>
            <person name="Kim J.-H."/>
        </authorList>
    </citation>
    <scope>NUCLEOTIDE SEQUENCE [LARGE SCALE GENOMIC DNA]</scope>
    <source>
        <strain evidence="9 10">D13</strain>
    </source>
</reference>
<dbReference type="AlphaFoldDB" id="A0A2P1PP35"/>
<feature type="signal peptide" evidence="8">
    <location>
        <begin position="1"/>
        <end position="23"/>
    </location>
</feature>
<dbReference type="InterPro" id="IPR019734">
    <property type="entry name" value="TPR_rpt"/>
</dbReference>
<proteinExistence type="inferred from homology"/>
<comment type="similarity">
    <text evidence="5">Belongs to the Rap family.</text>
</comment>
<dbReference type="InterPro" id="IPR011990">
    <property type="entry name" value="TPR-like_helical_dom_sf"/>
</dbReference>
<dbReference type="KEGG" id="xba:C7S18_05060"/>
<keyword evidence="7" id="KW-0472">Membrane</keyword>
<accession>A0A2P1PP35</accession>
<dbReference type="PROSITE" id="PS50005">
    <property type="entry name" value="TPR"/>
    <property type="match status" value="1"/>
</dbReference>
<name>A0A2P1PP35_9GAMM</name>
<dbReference type="GO" id="GO:0005737">
    <property type="term" value="C:cytoplasm"/>
    <property type="evidence" value="ECO:0007669"/>
    <property type="project" value="UniProtKB-SubCell"/>
</dbReference>
<evidence type="ECO:0000256" key="8">
    <source>
        <dbReference type="SAM" id="SignalP"/>
    </source>
</evidence>
<keyword evidence="7" id="KW-0812">Transmembrane</keyword>
<keyword evidence="4 6" id="KW-0802">TPR repeat</keyword>
<evidence type="ECO:0000313" key="10">
    <source>
        <dbReference type="Proteomes" id="UP000241074"/>
    </source>
</evidence>
<gene>
    <name evidence="9" type="ORF">C7S18_05060</name>
</gene>
<keyword evidence="10" id="KW-1185">Reference proteome</keyword>
<dbReference type="Pfam" id="PF13424">
    <property type="entry name" value="TPR_12"/>
    <property type="match status" value="1"/>
</dbReference>
<dbReference type="SMART" id="SM00028">
    <property type="entry name" value="TPR"/>
    <property type="match status" value="4"/>
</dbReference>
<dbReference type="InterPro" id="IPR051476">
    <property type="entry name" value="Bac_ResReg_Asp_Phosphatase"/>
</dbReference>
<dbReference type="EMBL" id="CP027860">
    <property type="protein sequence ID" value="AVP96609.1"/>
    <property type="molecule type" value="Genomic_DNA"/>
</dbReference>
<evidence type="ECO:0000256" key="4">
    <source>
        <dbReference type="ARBA" id="ARBA00022803"/>
    </source>
</evidence>
<comment type="subcellular location">
    <subcellularLocation>
        <location evidence="1">Cytoplasm</location>
    </subcellularLocation>
</comment>
<evidence type="ECO:0000256" key="3">
    <source>
        <dbReference type="ARBA" id="ARBA00022737"/>
    </source>
</evidence>
<dbReference type="Gene3D" id="1.25.40.10">
    <property type="entry name" value="Tetratricopeptide repeat domain"/>
    <property type="match status" value="1"/>
</dbReference>
<dbReference type="SUPFAM" id="SSF48452">
    <property type="entry name" value="TPR-like"/>
    <property type="match status" value="2"/>
</dbReference>
<reference evidence="9 10" key="2">
    <citation type="submission" date="2018-03" db="EMBL/GenBank/DDBJ databases">
        <authorList>
            <person name="Keele B.F."/>
        </authorList>
    </citation>
    <scope>NUCLEOTIDE SEQUENCE [LARGE SCALE GENOMIC DNA]</scope>
    <source>
        <strain evidence="9 10">D13</strain>
    </source>
</reference>
<feature type="transmembrane region" description="Helical" evidence="7">
    <location>
        <begin position="455"/>
        <end position="475"/>
    </location>
</feature>
<dbReference type="Proteomes" id="UP000241074">
    <property type="component" value="Chromosome"/>
</dbReference>
<organism evidence="9 10">
    <name type="scientific">Ahniella affigens</name>
    <dbReference type="NCBI Taxonomy" id="2021234"/>
    <lineage>
        <taxon>Bacteria</taxon>
        <taxon>Pseudomonadati</taxon>
        <taxon>Pseudomonadota</taxon>
        <taxon>Gammaproteobacteria</taxon>
        <taxon>Lysobacterales</taxon>
        <taxon>Rhodanobacteraceae</taxon>
        <taxon>Ahniella</taxon>
    </lineage>
</organism>
<evidence type="ECO:0000256" key="2">
    <source>
        <dbReference type="ARBA" id="ARBA00022490"/>
    </source>
</evidence>
<dbReference type="Pfam" id="PF13374">
    <property type="entry name" value="TPR_10"/>
    <property type="match status" value="2"/>
</dbReference>
<evidence type="ECO:0000313" key="9">
    <source>
        <dbReference type="EMBL" id="AVP96609.1"/>
    </source>
</evidence>
<keyword evidence="7" id="KW-1133">Transmembrane helix</keyword>
<keyword evidence="8" id="KW-0732">Signal</keyword>